<dbReference type="PANTHER" id="PTHR31973">
    <property type="entry name" value="POLYPROTEIN, PUTATIVE-RELATED"/>
    <property type="match status" value="1"/>
</dbReference>
<dbReference type="Pfam" id="PF10551">
    <property type="entry name" value="MULE"/>
    <property type="match status" value="1"/>
</dbReference>
<evidence type="ECO:0000313" key="3">
    <source>
        <dbReference type="Proteomes" id="UP001604336"/>
    </source>
</evidence>
<comment type="caution">
    <text evidence="2">The sequence shown here is derived from an EMBL/GenBank/DDBJ whole genome shotgun (WGS) entry which is preliminary data.</text>
</comment>
<organism evidence="2 3">
    <name type="scientific">Abeliophyllum distichum</name>
    <dbReference type="NCBI Taxonomy" id="126358"/>
    <lineage>
        <taxon>Eukaryota</taxon>
        <taxon>Viridiplantae</taxon>
        <taxon>Streptophyta</taxon>
        <taxon>Embryophyta</taxon>
        <taxon>Tracheophyta</taxon>
        <taxon>Spermatophyta</taxon>
        <taxon>Magnoliopsida</taxon>
        <taxon>eudicotyledons</taxon>
        <taxon>Gunneridae</taxon>
        <taxon>Pentapetalae</taxon>
        <taxon>asterids</taxon>
        <taxon>lamiids</taxon>
        <taxon>Lamiales</taxon>
        <taxon>Oleaceae</taxon>
        <taxon>Forsythieae</taxon>
        <taxon>Abeliophyllum</taxon>
    </lineage>
</organism>
<dbReference type="InterPro" id="IPR018289">
    <property type="entry name" value="MULE_transposase_dom"/>
</dbReference>
<gene>
    <name evidence="2" type="ORF">Adt_41730</name>
</gene>
<dbReference type="AlphaFoldDB" id="A0ABD1PSE5"/>
<keyword evidence="3" id="KW-1185">Reference proteome</keyword>
<proteinExistence type="predicted"/>
<dbReference type="PANTHER" id="PTHR31973:SF187">
    <property type="entry name" value="MUTATOR TRANSPOSASE MUDRA PROTEIN"/>
    <property type="match status" value="1"/>
</dbReference>
<dbReference type="EMBL" id="JBFOLK010000013">
    <property type="protein sequence ID" value="KAL2465879.1"/>
    <property type="molecule type" value="Genomic_DNA"/>
</dbReference>
<evidence type="ECO:0000259" key="1">
    <source>
        <dbReference type="Pfam" id="PF10551"/>
    </source>
</evidence>
<feature type="domain" description="MULE transposase" evidence="1">
    <location>
        <begin position="160"/>
        <end position="228"/>
    </location>
</feature>
<protein>
    <submittedName>
        <fullName evidence="2">MULE domain-containing protein</fullName>
    </submittedName>
</protein>
<dbReference type="Proteomes" id="UP001604336">
    <property type="component" value="Unassembled WGS sequence"/>
</dbReference>
<name>A0ABD1PSE5_9LAMI</name>
<accession>A0ABD1PSE5</accession>
<sequence>MGSNKVVEIYLVLPLATHELSWDDNIHVAQYVHEEIEQNMVNTRRIVVIEKILGIDCGQPESQPLYDSKPTNTQVEIDDIEMVCAQCDVEIEQEKICDGFIDIDYEQEEVEIGEHAYTTQQVLTFLFECRYVRTHIDKKDSYQANSDDLQNINNDNEYEGNFGSHLLSAVGIDADNTIYPIAYAVVESENMASWNWFVDLLCNNVGMRNSHGWTFINDKQKGLIDALNV</sequence>
<evidence type="ECO:0000313" key="2">
    <source>
        <dbReference type="EMBL" id="KAL2465879.1"/>
    </source>
</evidence>
<reference evidence="3" key="1">
    <citation type="submission" date="2024-07" db="EMBL/GenBank/DDBJ databases">
        <title>Two chromosome-level genome assemblies of Korean endemic species Abeliophyllum distichum and Forsythia ovata (Oleaceae).</title>
        <authorList>
            <person name="Jang H."/>
        </authorList>
    </citation>
    <scope>NUCLEOTIDE SEQUENCE [LARGE SCALE GENOMIC DNA]</scope>
</reference>